<dbReference type="AlphaFoldDB" id="A0A3P7QE50"/>
<keyword evidence="3" id="KW-1185">Reference proteome</keyword>
<dbReference type="EMBL" id="UYRU01079562">
    <property type="protein sequence ID" value="VDN30212.1"/>
    <property type="molecule type" value="Genomic_DNA"/>
</dbReference>
<gene>
    <name evidence="2" type="ORF">DILT_LOCUS15498</name>
</gene>
<evidence type="ECO:0000256" key="1">
    <source>
        <dbReference type="SAM" id="SignalP"/>
    </source>
</evidence>
<sequence>MGQERCILLTFIVIVAAGVVGDKTRPSIPLNLIITTAPPKCIPGTLLFNYFASIKVPLEYLPTQVPNWNINIRAYVRRINVPGCSLQENTRASLLVKTLNGIVEGLNTSTGFSVLLGPNLGGECQFISTWIAFAGFSNVSYYSLYQLNYACRPENQHNFFTGVSMKKTEHLSASNSLEVCALYLPLPVQTLSRGLGTLLRYNGWSRLSVLYEVSSKETSYKAFGQKLLSLLSIATISGLTRLEVLHHGSLHVGSRAINALPGLVERIQGE</sequence>
<protein>
    <recommendedName>
        <fullName evidence="4">Receptor ligand binding region domain-containing protein</fullName>
    </recommendedName>
</protein>
<reference evidence="2 3" key="1">
    <citation type="submission" date="2018-11" db="EMBL/GenBank/DDBJ databases">
        <authorList>
            <consortium name="Pathogen Informatics"/>
        </authorList>
    </citation>
    <scope>NUCLEOTIDE SEQUENCE [LARGE SCALE GENOMIC DNA]</scope>
</reference>
<name>A0A3P7QE50_DIBLA</name>
<organism evidence="2 3">
    <name type="scientific">Dibothriocephalus latus</name>
    <name type="common">Fish tapeworm</name>
    <name type="synonym">Diphyllobothrium latum</name>
    <dbReference type="NCBI Taxonomy" id="60516"/>
    <lineage>
        <taxon>Eukaryota</taxon>
        <taxon>Metazoa</taxon>
        <taxon>Spiralia</taxon>
        <taxon>Lophotrochozoa</taxon>
        <taxon>Platyhelminthes</taxon>
        <taxon>Cestoda</taxon>
        <taxon>Eucestoda</taxon>
        <taxon>Diphyllobothriidea</taxon>
        <taxon>Diphyllobothriidae</taxon>
        <taxon>Dibothriocephalus</taxon>
    </lineage>
</organism>
<proteinExistence type="predicted"/>
<dbReference type="OrthoDB" id="6236169at2759"/>
<feature type="signal peptide" evidence="1">
    <location>
        <begin position="1"/>
        <end position="21"/>
    </location>
</feature>
<evidence type="ECO:0008006" key="4">
    <source>
        <dbReference type="Google" id="ProtNLM"/>
    </source>
</evidence>
<evidence type="ECO:0000313" key="2">
    <source>
        <dbReference type="EMBL" id="VDN30212.1"/>
    </source>
</evidence>
<dbReference type="Proteomes" id="UP000281553">
    <property type="component" value="Unassembled WGS sequence"/>
</dbReference>
<evidence type="ECO:0000313" key="3">
    <source>
        <dbReference type="Proteomes" id="UP000281553"/>
    </source>
</evidence>
<accession>A0A3P7QE50</accession>
<feature type="chain" id="PRO_5018205168" description="Receptor ligand binding region domain-containing protein" evidence="1">
    <location>
        <begin position="22"/>
        <end position="270"/>
    </location>
</feature>
<keyword evidence="1" id="KW-0732">Signal</keyword>